<dbReference type="GO" id="GO:0022857">
    <property type="term" value="F:transmembrane transporter activity"/>
    <property type="evidence" value="ECO:0007669"/>
    <property type="project" value="InterPro"/>
</dbReference>
<dbReference type="GO" id="GO:0016020">
    <property type="term" value="C:membrane"/>
    <property type="evidence" value="ECO:0007669"/>
    <property type="project" value="UniProtKB-SubCell"/>
</dbReference>
<dbReference type="EMBL" id="JTDY01001035">
    <property type="protein sequence ID" value="KOB75068.1"/>
    <property type="molecule type" value="Genomic_DNA"/>
</dbReference>
<keyword evidence="7" id="KW-0813">Transport</keyword>
<keyword evidence="7" id="KW-0762">Sugar transport</keyword>
<dbReference type="Proteomes" id="UP000037510">
    <property type="component" value="Unassembled WGS sequence"/>
</dbReference>
<gene>
    <name evidence="7" type="ORF">OBRU01_08136</name>
</gene>
<accession>A0A0L7LHM6</accession>
<feature type="transmembrane region" description="Helical" evidence="5">
    <location>
        <begin position="124"/>
        <end position="146"/>
    </location>
</feature>
<evidence type="ECO:0000256" key="3">
    <source>
        <dbReference type="ARBA" id="ARBA00022989"/>
    </source>
</evidence>
<feature type="transmembrane region" description="Helical" evidence="5">
    <location>
        <begin position="274"/>
        <end position="293"/>
    </location>
</feature>
<keyword evidence="8" id="KW-1185">Reference proteome</keyword>
<dbReference type="PROSITE" id="PS50850">
    <property type="entry name" value="MFS"/>
    <property type="match status" value="1"/>
</dbReference>
<feature type="domain" description="Major facilitator superfamily (MFS) profile" evidence="6">
    <location>
        <begin position="1"/>
        <end position="464"/>
    </location>
</feature>
<dbReference type="InterPro" id="IPR050549">
    <property type="entry name" value="MFS_Trehalose_Transporter"/>
</dbReference>
<evidence type="ECO:0000256" key="4">
    <source>
        <dbReference type="ARBA" id="ARBA00023136"/>
    </source>
</evidence>
<organism evidence="7 8">
    <name type="scientific">Operophtera brumata</name>
    <name type="common">Winter moth</name>
    <name type="synonym">Phalaena brumata</name>
    <dbReference type="NCBI Taxonomy" id="104452"/>
    <lineage>
        <taxon>Eukaryota</taxon>
        <taxon>Metazoa</taxon>
        <taxon>Ecdysozoa</taxon>
        <taxon>Arthropoda</taxon>
        <taxon>Hexapoda</taxon>
        <taxon>Insecta</taxon>
        <taxon>Pterygota</taxon>
        <taxon>Neoptera</taxon>
        <taxon>Endopterygota</taxon>
        <taxon>Lepidoptera</taxon>
        <taxon>Glossata</taxon>
        <taxon>Ditrysia</taxon>
        <taxon>Geometroidea</taxon>
        <taxon>Geometridae</taxon>
        <taxon>Larentiinae</taxon>
        <taxon>Operophtera</taxon>
    </lineage>
</organism>
<dbReference type="SUPFAM" id="SSF103473">
    <property type="entry name" value="MFS general substrate transporter"/>
    <property type="match status" value="1"/>
</dbReference>
<feature type="transmembrane region" description="Helical" evidence="5">
    <location>
        <begin position="439"/>
        <end position="460"/>
    </location>
</feature>
<evidence type="ECO:0000256" key="5">
    <source>
        <dbReference type="SAM" id="Phobius"/>
    </source>
</evidence>
<sequence>MMGQGMLLSYTTSLLPALRDPQSPIQTDLNTASWVGKCRPCPYIPPTPKPSACCWRFHPDRPEHCVVVSDFTASSVGVAGIPGFFMSSILMDIFGRRIAHVLVILPGTVGWLLIYFASNIPTIMVGRVLGGMTAGATVSLGAIAIGEYTSPKYRGMFLNLKTASVSLGGMTVHILANYVTWRTIALVATVPHVVAMLIVLTWPESPAWLASRQEFNKCETSFYWLRGKTEQSSRELEELIKAQMERSRTRKVLSFTDKVVEFFKKFTKKDFMKPFIICIAGAVLLETCGRHIFPAYAMLIIGEITGNSTHSFYYTLCLDLIIVTSAVSSSILVRMTKRRTLLFSTGFAAFCVLMTVCTYLFLASRDIISKDHTLPIALFVLYFILANLGCTPIPLALLGEIYPLAHRAAGSAMTGIVMSLSVMLGLQLTPLMLDSLKVYGTFAVYGSVMGVSLLVLYLMLPETKDRTLQEIEDYFNYGSFRKRVDDDEATTKMVPLS</sequence>
<dbReference type="Pfam" id="PF00083">
    <property type="entry name" value="Sugar_tr"/>
    <property type="match status" value="1"/>
</dbReference>
<evidence type="ECO:0000313" key="7">
    <source>
        <dbReference type="EMBL" id="KOB75068.1"/>
    </source>
</evidence>
<dbReference type="InterPro" id="IPR020846">
    <property type="entry name" value="MFS_dom"/>
</dbReference>
<feature type="transmembrane region" description="Helical" evidence="5">
    <location>
        <begin position="340"/>
        <end position="362"/>
    </location>
</feature>
<dbReference type="PANTHER" id="PTHR48021:SF68">
    <property type="entry name" value="MAJOR FACILITATOR SUPERFAMILY (MFS) PROFILE DOMAIN-CONTAINING PROTEIN"/>
    <property type="match status" value="1"/>
</dbReference>
<feature type="transmembrane region" description="Helical" evidence="5">
    <location>
        <begin position="410"/>
        <end position="433"/>
    </location>
</feature>
<keyword evidence="2 5" id="KW-0812">Transmembrane</keyword>
<evidence type="ECO:0000259" key="6">
    <source>
        <dbReference type="PROSITE" id="PS50850"/>
    </source>
</evidence>
<evidence type="ECO:0000256" key="2">
    <source>
        <dbReference type="ARBA" id="ARBA00022692"/>
    </source>
</evidence>
<feature type="transmembrane region" description="Helical" evidence="5">
    <location>
        <begin position="184"/>
        <end position="202"/>
    </location>
</feature>
<keyword evidence="3 5" id="KW-1133">Transmembrane helix</keyword>
<feature type="transmembrane region" description="Helical" evidence="5">
    <location>
        <begin position="313"/>
        <end position="333"/>
    </location>
</feature>
<feature type="transmembrane region" description="Helical" evidence="5">
    <location>
        <begin position="374"/>
        <end position="398"/>
    </location>
</feature>
<protein>
    <submittedName>
        <fullName evidence="7">Sugar transporter protein</fullName>
    </submittedName>
</protein>
<keyword evidence="4 5" id="KW-0472">Membrane</keyword>
<dbReference type="AlphaFoldDB" id="A0A0L7LHM6"/>
<reference evidence="7 8" key="1">
    <citation type="journal article" date="2015" name="Genome Biol. Evol.">
        <title>The genome of winter moth (Operophtera brumata) provides a genomic perspective on sexual dimorphism and phenology.</title>
        <authorList>
            <person name="Derks M.F."/>
            <person name="Smit S."/>
            <person name="Salis L."/>
            <person name="Schijlen E."/>
            <person name="Bossers A."/>
            <person name="Mateman C."/>
            <person name="Pijl A.S."/>
            <person name="de Ridder D."/>
            <person name="Groenen M.A."/>
            <person name="Visser M.E."/>
            <person name="Megens H.J."/>
        </authorList>
    </citation>
    <scope>NUCLEOTIDE SEQUENCE [LARGE SCALE GENOMIC DNA]</scope>
    <source>
        <strain evidence="7">WM2013NL</strain>
        <tissue evidence="7">Head and thorax</tissue>
    </source>
</reference>
<dbReference type="InterPro" id="IPR036259">
    <property type="entry name" value="MFS_trans_sf"/>
</dbReference>
<comment type="subcellular location">
    <subcellularLocation>
        <location evidence="1">Membrane</location>
        <topology evidence="1">Multi-pass membrane protein</topology>
    </subcellularLocation>
</comment>
<dbReference type="Gene3D" id="1.20.1250.20">
    <property type="entry name" value="MFS general substrate transporter like domains"/>
    <property type="match status" value="1"/>
</dbReference>
<feature type="transmembrane region" description="Helical" evidence="5">
    <location>
        <begin position="98"/>
        <end position="118"/>
    </location>
</feature>
<name>A0A0L7LHM6_OPEBR</name>
<dbReference type="STRING" id="104452.A0A0L7LHM6"/>
<evidence type="ECO:0000256" key="1">
    <source>
        <dbReference type="ARBA" id="ARBA00004141"/>
    </source>
</evidence>
<evidence type="ECO:0000313" key="8">
    <source>
        <dbReference type="Proteomes" id="UP000037510"/>
    </source>
</evidence>
<proteinExistence type="predicted"/>
<dbReference type="PANTHER" id="PTHR48021">
    <property type="match status" value="1"/>
</dbReference>
<comment type="caution">
    <text evidence="7">The sequence shown here is derived from an EMBL/GenBank/DDBJ whole genome shotgun (WGS) entry which is preliminary data.</text>
</comment>
<dbReference type="InterPro" id="IPR005828">
    <property type="entry name" value="MFS_sugar_transport-like"/>
</dbReference>